<dbReference type="PANTHER" id="PTHR40469:SF2">
    <property type="entry name" value="GALACTOSE-BINDING DOMAIN-LIKE SUPERFAMILY PROTEIN"/>
    <property type="match status" value="1"/>
</dbReference>
<evidence type="ECO:0000313" key="4">
    <source>
        <dbReference type="EMBL" id="RKQ86313.1"/>
    </source>
</evidence>
<gene>
    <name evidence="4" type="ORF">C8N24_4323</name>
</gene>
<evidence type="ECO:0000313" key="5">
    <source>
        <dbReference type="Proteomes" id="UP000278962"/>
    </source>
</evidence>
<keyword evidence="4" id="KW-0315">Glutamine amidotransferase</keyword>
<evidence type="ECO:0000259" key="3">
    <source>
        <dbReference type="Pfam" id="PF06283"/>
    </source>
</evidence>
<evidence type="ECO:0000256" key="1">
    <source>
        <dbReference type="SAM" id="Coils"/>
    </source>
</evidence>
<dbReference type="EMBL" id="RBIL01000002">
    <property type="protein sequence ID" value="RKQ86313.1"/>
    <property type="molecule type" value="Genomic_DNA"/>
</dbReference>
<dbReference type="GO" id="GO:0016740">
    <property type="term" value="F:transferase activity"/>
    <property type="evidence" value="ECO:0007669"/>
    <property type="project" value="UniProtKB-KW"/>
</dbReference>
<proteinExistence type="predicted"/>
<dbReference type="AlphaFoldDB" id="A0A660L348"/>
<protein>
    <submittedName>
        <fullName evidence="4">Type 1 glutamine amidotransferase</fullName>
    </submittedName>
</protein>
<feature type="signal peptide" evidence="2">
    <location>
        <begin position="1"/>
        <end position="25"/>
    </location>
</feature>
<dbReference type="Gene3D" id="3.40.50.880">
    <property type="match status" value="1"/>
</dbReference>
<organism evidence="4 5">
    <name type="scientific">Solirubrobacter pauli</name>
    <dbReference type="NCBI Taxonomy" id="166793"/>
    <lineage>
        <taxon>Bacteria</taxon>
        <taxon>Bacillati</taxon>
        <taxon>Actinomycetota</taxon>
        <taxon>Thermoleophilia</taxon>
        <taxon>Solirubrobacterales</taxon>
        <taxon>Solirubrobacteraceae</taxon>
        <taxon>Solirubrobacter</taxon>
    </lineage>
</organism>
<keyword evidence="1" id="KW-0175">Coiled coil</keyword>
<dbReference type="SUPFAM" id="SSF52317">
    <property type="entry name" value="Class I glutamine amidotransferase-like"/>
    <property type="match status" value="1"/>
</dbReference>
<dbReference type="Proteomes" id="UP000278962">
    <property type="component" value="Unassembled WGS sequence"/>
</dbReference>
<name>A0A660L348_9ACTN</name>
<feature type="chain" id="PRO_5024885501" evidence="2">
    <location>
        <begin position="26"/>
        <end position="387"/>
    </location>
</feature>
<dbReference type="OrthoDB" id="9816308at2"/>
<comment type="caution">
    <text evidence="4">The sequence shown here is derived from an EMBL/GenBank/DDBJ whole genome shotgun (WGS) entry which is preliminary data.</text>
</comment>
<evidence type="ECO:0000256" key="2">
    <source>
        <dbReference type="SAM" id="SignalP"/>
    </source>
</evidence>
<dbReference type="Pfam" id="PF06283">
    <property type="entry name" value="ThuA"/>
    <property type="match status" value="1"/>
</dbReference>
<dbReference type="InterPro" id="IPR029010">
    <property type="entry name" value="ThuA-like"/>
</dbReference>
<feature type="domain" description="ThuA-like" evidence="3">
    <location>
        <begin position="38"/>
        <end position="263"/>
    </location>
</feature>
<feature type="coiled-coil region" evidence="1">
    <location>
        <begin position="311"/>
        <end position="338"/>
    </location>
</feature>
<reference evidence="4 5" key="1">
    <citation type="submission" date="2018-10" db="EMBL/GenBank/DDBJ databases">
        <title>Genomic Encyclopedia of Archaeal and Bacterial Type Strains, Phase II (KMG-II): from individual species to whole genera.</title>
        <authorList>
            <person name="Goeker M."/>
        </authorList>
    </citation>
    <scope>NUCLEOTIDE SEQUENCE [LARGE SCALE GENOMIC DNA]</scope>
    <source>
        <strain evidence="4 5">DSM 14954</strain>
    </source>
</reference>
<dbReference type="PANTHER" id="PTHR40469">
    <property type="entry name" value="SECRETED GLYCOSYL HYDROLASE"/>
    <property type="match status" value="1"/>
</dbReference>
<dbReference type="InterPro" id="IPR029062">
    <property type="entry name" value="Class_I_gatase-like"/>
</dbReference>
<sequence length="387" mass="43733">MRVLVRTLLSAALAGLALLGPIASASGHGGGGDEPRFRALIFSKTAAFRHTECIPAGTVAIAQMALRHDFEVDATENAAEFTEQNLARYDVVIFLCTTGDVLNAQQQTAFEHYIQAGGGYAGIHSASDTEYDWPWYGRLVGAYFRDHPGVPGVNQQFQTATIRVEDPDTAATRDLPRRWTREEEWYNFRTNPRNLVHVLMNVDERTYDPRGYSQPGGSPPMGDHPIAWCHRYDGGRSFYTALGHKGSYFKEPLLLSHILGGLEIAAGLEPCRGENPRLDQLARQVVRDCNRDGDLDRDYPLGALRRALRLVDEDSRCARRIERAIERAQRERERELLRIYRDCSRDGDLDRDYPRGQLRRALRLLPDELREYTDCESAIEEALDDRG</sequence>
<keyword evidence="2" id="KW-0732">Signal</keyword>
<keyword evidence="5" id="KW-1185">Reference proteome</keyword>
<keyword evidence="4" id="KW-0808">Transferase</keyword>
<accession>A0A660L348</accession>